<evidence type="ECO:0000256" key="3">
    <source>
        <dbReference type="ARBA" id="ARBA00022692"/>
    </source>
</evidence>
<dbReference type="EMBL" id="CP119878">
    <property type="protein sequence ID" value="WFD34736.1"/>
    <property type="molecule type" value="Genomic_DNA"/>
</dbReference>
<keyword evidence="3" id="KW-0812">Transmembrane</keyword>
<evidence type="ECO:0000313" key="7">
    <source>
        <dbReference type="EMBL" id="WFD34736.1"/>
    </source>
</evidence>
<proteinExistence type="inferred from homology"/>
<comment type="subcellular location">
    <subcellularLocation>
        <location evidence="1">Membrane</location>
        <topology evidence="1">Multi-pass membrane protein</topology>
    </subcellularLocation>
</comment>
<dbReference type="InterPro" id="IPR007248">
    <property type="entry name" value="Mpv17_PMP22"/>
</dbReference>
<dbReference type="PANTHER" id="PTHR11266">
    <property type="entry name" value="PEROXISOMAL MEMBRANE PROTEIN 2, PXMP2 MPV17"/>
    <property type="match status" value="1"/>
</dbReference>
<accession>A0AAF0EUT3</accession>
<keyword evidence="4" id="KW-1133">Transmembrane helix</keyword>
<comment type="similarity">
    <text evidence="2 6">Belongs to the peroxisomal membrane protein PXMP2/4 family.</text>
</comment>
<evidence type="ECO:0000256" key="5">
    <source>
        <dbReference type="ARBA" id="ARBA00023136"/>
    </source>
</evidence>
<evidence type="ECO:0000256" key="6">
    <source>
        <dbReference type="RuleBase" id="RU363053"/>
    </source>
</evidence>
<name>A0AAF0EUT3_9BASI</name>
<sequence>MAAFANAYRRAFESHPWATLAATNGTMSVIADGLAQAFEYRKNVHSGADAVWDAARSGRFLVFGVGMAPLLAEWNQFIETRFPLRTQLGRVSLGALARRVAVDQIAFAPFGLALFVGSMGLMEGHRSVESLGQKFHDVYVPALLANWQVWPLIQLVNFRYMPLRLRVPFTSTCGIFWTLYLSLLNEYKEHDD</sequence>
<dbReference type="GO" id="GO:0005739">
    <property type="term" value="C:mitochondrion"/>
    <property type="evidence" value="ECO:0007669"/>
    <property type="project" value="TreeGrafter"/>
</dbReference>
<keyword evidence="8" id="KW-1185">Reference proteome</keyword>
<dbReference type="AlphaFoldDB" id="A0AAF0EUT3"/>
<dbReference type="Proteomes" id="UP001219933">
    <property type="component" value="Chromosome 2"/>
</dbReference>
<dbReference type="PANTHER" id="PTHR11266:SF50">
    <property type="entry name" value="VACUOLAR MEMBRANE PROTEIN YOR292C"/>
    <property type="match status" value="1"/>
</dbReference>
<evidence type="ECO:0000256" key="2">
    <source>
        <dbReference type="ARBA" id="ARBA00006824"/>
    </source>
</evidence>
<evidence type="ECO:0000256" key="1">
    <source>
        <dbReference type="ARBA" id="ARBA00004141"/>
    </source>
</evidence>
<evidence type="ECO:0008006" key="9">
    <source>
        <dbReference type="Google" id="ProtNLM"/>
    </source>
</evidence>
<dbReference type="Pfam" id="PF04117">
    <property type="entry name" value="Mpv17_PMP22"/>
    <property type="match status" value="1"/>
</dbReference>
<evidence type="ECO:0000313" key="8">
    <source>
        <dbReference type="Proteomes" id="UP001219933"/>
    </source>
</evidence>
<gene>
    <name evidence="7" type="ORF">MCUN1_001580</name>
</gene>
<keyword evidence="5" id="KW-0472">Membrane</keyword>
<reference evidence="7" key="1">
    <citation type="submission" date="2023-03" db="EMBL/GenBank/DDBJ databases">
        <title>Mating type loci evolution in Malassezia.</title>
        <authorList>
            <person name="Coelho M.A."/>
        </authorList>
    </citation>
    <scope>NUCLEOTIDE SEQUENCE</scope>
    <source>
        <strain evidence="7">CBS 11721</strain>
    </source>
</reference>
<evidence type="ECO:0000256" key="4">
    <source>
        <dbReference type="ARBA" id="ARBA00022989"/>
    </source>
</evidence>
<protein>
    <recommendedName>
        <fullName evidence="9">Protein SYM1</fullName>
    </recommendedName>
</protein>
<dbReference type="GO" id="GO:0016020">
    <property type="term" value="C:membrane"/>
    <property type="evidence" value="ECO:0007669"/>
    <property type="project" value="UniProtKB-SubCell"/>
</dbReference>
<organism evidence="7 8">
    <name type="scientific">Malassezia cuniculi</name>
    <dbReference type="NCBI Taxonomy" id="948313"/>
    <lineage>
        <taxon>Eukaryota</taxon>
        <taxon>Fungi</taxon>
        <taxon>Dikarya</taxon>
        <taxon>Basidiomycota</taxon>
        <taxon>Ustilaginomycotina</taxon>
        <taxon>Malasseziomycetes</taxon>
        <taxon>Malasseziales</taxon>
        <taxon>Malasseziaceae</taxon>
        <taxon>Malassezia</taxon>
    </lineage>
</organism>